<dbReference type="Pfam" id="PF08328">
    <property type="entry name" value="ASL_C"/>
    <property type="match status" value="1"/>
</dbReference>
<dbReference type="GO" id="GO:0004018">
    <property type="term" value="F:N6-(1,2-dicarboxyethyl)AMP AMP-lyase (fumarate-forming) activity"/>
    <property type="evidence" value="ECO:0000318"/>
    <property type="project" value="GO_Central"/>
</dbReference>
<dbReference type="Gramene" id="PNW73601">
    <property type="protein sequence ID" value="PNW73601"/>
    <property type="gene ID" value="CHLRE_13g565321v5"/>
</dbReference>
<dbReference type="InterPro" id="IPR024083">
    <property type="entry name" value="Fumarase/histidase_N"/>
</dbReference>
<dbReference type="AlphaFoldDB" id="A0A2K3CZB1"/>
<evidence type="ECO:0000259" key="4">
    <source>
        <dbReference type="Pfam" id="PF00206"/>
    </source>
</evidence>
<dbReference type="KEGG" id="cre:CHLRE_13g565321v5"/>
<dbReference type="Pfam" id="PF00206">
    <property type="entry name" value="Lyase_1"/>
    <property type="match status" value="1"/>
</dbReference>
<evidence type="ECO:0000313" key="7">
    <source>
        <dbReference type="Proteomes" id="UP000006906"/>
    </source>
</evidence>
<evidence type="ECO:0008006" key="8">
    <source>
        <dbReference type="Google" id="ProtNLM"/>
    </source>
</evidence>
<sequence length="241" mass="26894">MQRLPSACRSSLVKAIEKTTNHDVKAVEYVLKEQFRAHPELAAVLEFTHFACTSEDINNLSHALMLKEAVQGHVLPTMDKLISELGRLSRDFADVPMLSRTHGQTASPTTMGKEMAVFAYRLKRQRDQLAAVPYLGKMAGAVGNYNAHMSAYPEVDWQAVAEEFVLAEPIQTVMRRYGVPEPYEKLKAFIRGQRVTQESMMTFVDGIDGLPEPAKEQLKKLTPANYIGNAAQQATSLPHHL</sequence>
<dbReference type="InterPro" id="IPR013539">
    <property type="entry name" value="PurB_C"/>
</dbReference>
<dbReference type="GeneID" id="5719039"/>
<dbReference type="Proteomes" id="UP000006906">
    <property type="component" value="Chromosome 13"/>
</dbReference>
<name>A0A2K3CZB1_CHLRE</name>
<feature type="domain" description="Adenylosuccinate lyase PurB C-terminal" evidence="5">
    <location>
        <begin position="164"/>
        <end position="227"/>
    </location>
</feature>
<dbReference type="PANTHER" id="PTHR43411:SF1">
    <property type="entry name" value="ADENYLOSUCCINATE LYASE"/>
    <property type="match status" value="1"/>
</dbReference>
<dbReference type="SUPFAM" id="SSF48557">
    <property type="entry name" value="L-aspartase-like"/>
    <property type="match status" value="2"/>
</dbReference>
<dbReference type="InterPro" id="IPR047136">
    <property type="entry name" value="PurB_bact"/>
</dbReference>
<accession>A0A2K3CZB1</accession>
<dbReference type="PANTHER" id="PTHR43411">
    <property type="entry name" value="ADENYLOSUCCINATE LYASE"/>
    <property type="match status" value="1"/>
</dbReference>
<reference evidence="6 7" key="1">
    <citation type="journal article" date="2007" name="Science">
        <title>The Chlamydomonas genome reveals the evolution of key animal and plant functions.</title>
        <authorList>
            <person name="Merchant S.S."/>
            <person name="Prochnik S.E."/>
            <person name="Vallon O."/>
            <person name="Harris E.H."/>
            <person name="Karpowicz S.J."/>
            <person name="Witman G.B."/>
            <person name="Terry A."/>
            <person name="Salamov A."/>
            <person name="Fritz-Laylin L.K."/>
            <person name="Marechal-Drouard L."/>
            <person name="Marshall W.F."/>
            <person name="Qu L.H."/>
            <person name="Nelson D.R."/>
            <person name="Sanderfoot A.A."/>
            <person name="Spalding M.H."/>
            <person name="Kapitonov V.V."/>
            <person name="Ren Q."/>
            <person name="Ferris P."/>
            <person name="Lindquist E."/>
            <person name="Shapiro H."/>
            <person name="Lucas S.M."/>
            <person name="Grimwood J."/>
            <person name="Schmutz J."/>
            <person name="Cardol P."/>
            <person name="Cerutti H."/>
            <person name="Chanfreau G."/>
            <person name="Chen C.L."/>
            <person name="Cognat V."/>
            <person name="Croft M.T."/>
            <person name="Dent R."/>
            <person name="Dutcher S."/>
            <person name="Fernandez E."/>
            <person name="Fukuzawa H."/>
            <person name="Gonzalez-Ballester D."/>
            <person name="Gonzalez-Halphen D."/>
            <person name="Hallmann A."/>
            <person name="Hanikenne M."/>
            <person name="Hippler M."/>
            <person name="Inwood W."/>
            <person name="Jabbari K."/>
            <person name="Kalanon M."/>
            <person name="Kuras R."/>
            <person name="Lefebvre P.A."/>
            <person name="Lemaire S.D."/>
            <person name="Lobanov A.V."/>
            <person name="Lohr M."/>
            <person name="Manuell A."/>
            <person name="Meier I."/>
            <person name="Mets L."/>
            <person name="Mittag M."/>
            <person name="Mittelmeier T."/>
            <person name="Moroney J.V."/>
            <person name="Moseley J."/>
            <person name="Napoli C."/>
            <person name="Nedelcu A.M."/>
            <person name="Niyogi K."/>
            <person name="Novoselov S.V."/>
            <person name="Paulsen I.T."/>
            <person name="Pazour G."/>
            <person name="Purton S."/>
            <person name="Ral J.P."/>
            <person name="Riano-Pachon D.M."/>
            <person name="Riekhof W."/>
            <person name="Rymarquis L."/>
            <person name="Schroda M."/>
            <person name="Stern D."/>
            <person name="Umen J."/>
            <person name="Willows R."/>
            <person name="Wilson N."/>
            <person name="Zimmer S.L."/>
            <person name="Allmer J."/>
            <person name="Balk J."/>
            <person name="Bisova K."/>
            <person name="Chen C.J."/>
            <person name="Elias M."/>
            <person name="Gendler K."/>
            <person name="Hauser C."/>
            <person name="Lamb M.R."/>
            <person name="Ledford H."/>
            <person name="Long J.C."/>
            <person name="Minagawa J."/>
            <person name="Page M.D."/>
            <person name="Pan J."/>
            <person name="Pootakham W."/>
            <person name="Roje S."/>
            <person name="Rose A."/>
            <person name="Stahlberg E."/>
            <person name="Terauchi A.M."/>
            <person name="Yang P."/>
            <person name="Ball S."/>
            <person name="Bowler C."/>
            <person name="Dieckmann C.L."/>
            <person name="Gladyshev V.N."/>
            <person name="Green P."/>
            <person name="Jorgensen R."/>
            <person name="Mayfield S."/>
            <person name="Mueller-Roeber B."/>
            <person name="Rajamani S."/>
            <person name="Sayre R.T."/>
            <person name="Brokstein P."/>
            <person name="Dubchak I."/>
            <person name="Goodstein D."/>
            <person name="Hornick L."/>
            <person name="Huang Y.W."/>
            <person name="Jhaveri J."/>
            <person name="Luo Y."/>
            <person name="Martinez D."/>
            <person name="Ngau W.C."/>
            <person name="Otillar B."/>
            <person name="Poliakov A."/>
            <person name="Porter A."/>
            <person name="Szajkowski L."/>
            <person name="Werner G."/>
            <person name="Zhou K."/>
            <person name="Grigoriev I.V."/>
            <person name="Rokhsar D.S."/>
            <person name="Grossman A.R."/>
        </authorList>
    </citation>
    <scope>NUCLEOTIDE SEQUENCE [LARGE SCALE GENOMIC DNA]</scope>
    <source>
        <strain evidence="7">CC-503</strain>
    </source>
</reference>
<evidence type="ECO:0000256" key="2">
    <source>
        <dbReference type="ARBA" id="ARBA00004734"/>
    </source>
</evidence>
<dbReference type="Gene3D" id="1.20.200.10">
    <property type="entry name" value="Fumarase/aspartase (Central domain)"/>
    <property type="match status" value="1"/>
</dbReference>
<gene>
    <name evidence="6" type="ORF">CHLRE_13g565321v5</name>
</gene>
<keyword evidence="3" id="KW-0658">Purine biosynthesis</keyword>
<dbReference type="GO" id="GO:0006163">
    <property type="term" value="P:purine nucleotide metabolic process"/>
    <property type="evidence" value="ECO:0000318"/>
    <property type="project" value="GO_Central"/>
</dbReference>
<protein>
    <recommendedName>
        <fullName evidence="8">Adenylosuccinate lyase</fullName>
    </recommendedName>
</protein>
<dbReference type="EMBL" id="CM008974">
    <property type="protein sequence ID" value="PNW73601.1"/>
    <property type="molecule type" value="Genomic_DNA"/>
</dbReference>
<evidence type="ECO:0000313" key="6">
    <source>
        <dbReference type="EMBL" id="PNW73601.1"/>
    </source>
</evidence>
<evidence type="ECO:0000256" key="1">
    <source>
        <dbReference type="ARBA" id="ARBA00004706"/>
    </source>
</evidence>
<dbReference type="InterPro" id="IPR022761">
    <property type="entry name" value="Fumarate_lyase_N"/>
</dbReference>
<dbReference type="OrthoDB" id="406045at2759"/>
<evidence type="ECO:0000256" key="3">
    <source>
        <dbReference type="ARBA" id="ARBA00022755"/>
    </source>
</evidence>
<dbReference type="STRING" id="3055.A0A2K3CZB1"/>
<dbReference type="InterPro" id="IPR000362">
    <property type="entry name" value="Fumarate_lyase_fam"/>
</dbReference>
<comment type="pathway">
    <text evidence="1">Purine metabolism; IMP biosynthesis via de novo pathway; 5-amino-1-(5-phospho-D-ribosyl)imidazole-4-carboxamide from 5-amino-1-(5-phospho-D-ribosyl)imidazole-4-carboxylate: step 2/2.</text>
</comment>
<dbReference type="Gene3D" id="1.10.40.30">
    <property type="entry name" value="Fumarase/aspartase (C-terminal domain)"/>
    <property type="match status" value="1"/>
</dbReference>
<dbReference type="Gene3D" id="1.10.275.10">
    <property type="entry name" value="Fumarase/aspartase (N-terminal domain)"/>
    <property type="match status" value="1"/>
</dbReference>
<organism evidence="6 7">
    <name type="scientific">Chlamydomonas reinhardtii</name>
    <name type="common">Chlamydomonas smithii</name>
    <dbReference type="NCBI Taxonomy" id="3055"/>
    <lineage>
        <taxon>Eukaryota</taxon>
        <taxon>Viridiplantae</taxon>
        <taxon>Chlorophyta</taxon>
        <taxon>core chlorophytes</taxon>
        <taxon>Chlorophyceae</taxon>
        <taxon>CS clade</taxon>
        <taxon>Chlamydomonadales</taxon>
        <taxon>Chlamydomonadaceae</taxon>
        <taxon>Chlamydomonas</taxon>
    </lineage>
</organism>
<dbReference type="InterPro" id="IPR008948">
    <property type="entry name" value="L-Aspartase-like"/>
</dbReference>
<dbReference type="PRINTS" id="PR00149">
    <property type="entry name" value="FUMRATELYASE"/>
</dbReference>
<feature type="domain" description="Fumarate lyase N-terminal" evidence="4">
    <location>
        <begin position="12"/>
        <end position="161"/>
    </location>
</feature>
<comment type="pathway">
    <text evidence="2">Purine metabolism; AMP biosynthesis via de novo pathway; AMP from IMP: step 2/2.</text>
</comment>
<dbReference type="GO" id="GO:0006188">
    <property type="term" value="P:IMP biosynthetic process"/>
    <property type="evidence" value="ECO:0007669"/>
    <property type="project" value="InterPro"/>
</dbReference>
<evidence type="ECO:0000259" key="5">
    <source>
        <dbReference type="Pfam" id="PF08328"/>
    </source>
</evidence>
<proteinExistence type="predicted"/>
<dbReference type="InParanoid" id="A0A2K3CZB1"/>
<keyword evidence="7" id="KW-1185">Reference proteome</keyword>
<dbReference type="RefSeq" id="XP_042917236.1">
    <property type="nucleotide sequence ID" value="XM_043069261.1"/>
</dbReference>